<accession>A0A0K2ZYK8</accession>
<dbReference type="Proteomes" id="UP000041247">
    <property type="component" value="Unassembled WGS sequence"/>
</dbReference>
<gene>
    <name evidence="1" type="ORF">XTPLMG728_2462</name>
</gene>
<sequence length="306" mass="33779">MNPAQHQAWKREALDMAFQALAASSELTDKLVYKGARVLALRLGGEHRASYDLDANLLLSFARKCPERDEQAKRLDELLTQAIATHADTQDPVRYELLKVKVAHRPRNDHPLGWNAFDVTVQLRDLQNEGILGLPNITFDIAAPEDLGASAIAPLDVGGETVFAYTLQRIAGEKMRAFLSSLSAYRRKVHKPGDSARVKDLYDVSRILNSVPLDDTEFWTNAGEEFRLACASRYIDCTGIGTFAEDLAVTRATYASDATLPKDVDFDDAWRAIEAIVGFWEELGIFPLAFALPNADAEPASSRDGA</sequence>
<evidence type="ECO:0008006" key="3">
    <source>
        <dbReference type="Google" id="ProtNLM"/>
    </source>
</evidence>
<evidence type="ECO:0000313" key="1">
    <source>
        <dbReference type="EMBL" id="CTP90127.1"/>
    </source>
</evidence>
<dbReference type="EMBL" id="CXOK01000076">
    <property type="protein sequence ID" value="CTP90127.1"/>
    <property type="molecule type" value="Genomic_DNA"/>
</dbReference>
<dbReference type="InterPro" id="IPR014942">
    <property type="entry name" value="AbiEii"/>
</dbReference>
<dbReference type="Pfam" id="PF08843">
    <property type="entry name" value="AbiEii"/>
    <property type="match status" value="1"/>
</dbReference>
<protein>
    <recommendedName>
        <fullName evidence="3">Nucleotidyl transferase AbiEii/AbiGii toxin family protein</fullName>
    </recommendedName>
</protein>
<dbReference type="AlphaFoldDB" id="A0A0K2ZYK8"/>
<dbReference type="RefSeq" id="WP_080999435.1">
    <property type="nucleotide sequence ID" value="NZ_CP076250.1"/>
</dbReference>
<name>A0A0K2ZYK8_9XANT</name>
<evidence type="ECO:0000313" key="2">
    <source>
        <dbReference type="Proteomes" id="UP000041247"/>
    </source>
</evidence>
<proteinExistence type="predicted"/>
<organism evidence="1 2">
    <name type="scientific">Xanthomonas graminis pv. poae</name>
    <dbReference type="NCBI Taxonomy" id="227946"/>
    <lineage>
        <taxon>Bacteria</taxon>
        <taxon>Pseudomonadati</taxon>
        <taxon>Pseudomonadota</taxon>
        <taxon>Gammaproteobacteria</taxon>
        <taxon>Lysobacterales</taxon>
        <taxon>Lysobacteraceae</taxon>
        <taxon>Xanthomonas</taxon>
        <taxon>Xanthomonas translucens group</taxon>
        <taxon>Xanthomonas graminis</taxon>
    </lineage>
</organism>
<reference evidence="1 2" key="1">
    <citation type="submission" date="2015-07" db="EMBL/GenBank/DDBJ databases">
        <authorList>
            <person name="Noorani M."/>
        </authorList>
    </citation>
    <scope>NUCLEOTIDE SEQUENCE [LARGE SCALE GENOMIC DNA]</scope>
    <source>
        <strain evidence="1">LMG728</strain>
    </source>
</reference>